<gene>
    <name evidence="1" type="ORF">SAMN04488696_2013</name>
</gene>
<dbReference type="Proteomes" id="UP000198535">
    <property type="component" value="Unassembled WGS sequence"/>
</dbReference>
<reference evidence="2" key="1">
    <citation type="submission" date="2016-10" db="EMBL/GenBank/DDBJ databases">
        <authorList>
            <person name="Varghese N."/>
            <person name="Submissions S."/>
        </authorList>
    </citation>
    <scope>NUCLEOTIDE SEQUENCE [LARGE SCALE GENOMIC DNA]</scope>
    <source>
        <strain evidence="2">Mob M</strain>
    </source>
</reference>
<dbReference type="RefSeq" id="WP_177188039.1">
    <property type="nucleotide sequence ID" value="NZ_FOUJ01000004.1"/>
</dbReference>
<dbReference type="EMBL" id="FOUJ01000004">
    <property type="protein sequence ID" value="SFM67950.1"/>
    <property type="molecule type" value="Genomic_DNA"/>
</dbReference>
<evidence type="ECO:0000313" key="1">
    <source>
        <dbReference type="EMBL" id="SFM67950.1"/>
    </source>
</evidence>
<protein>
    <submittedName>
        <fullName evidence="1">Uncharacterized protein</fullName>
    </submittedName>
</protein>
<keyword evidence="2" id="KW-1185">Reference proteome</keyword>
<sequence length="48" mass="5645">MSEVVEHIPELKGVDFDIFIERLNQDITAEEASEVRKWALCTTYQFKD</sequence>
<dbReference type="OrthoDB" id="373570at2157"/>
<organism evidence="1 2">
    <name type="scientific">Methanolobus profundi</name>
    <dbReference type="NCBI Taxonomy" id="487685"/>
    <lineage>
        <taxon>Archaea</taxon>
        <taxon>Methanobacteriati</taxon>
        <taxon>Methanobacteriota</taxon>
        <taxon>Stenosarchaea group</taxon>
        <taxon>Methanomicrobia</taxon>
        <taxon>Methanosarcinales</taxon>
        <taxon>Methanosarcinaceae</taxon>
        <taxon>Methanolobus</taxon>
    </lineage>
</organism>
<dbReference type="AlphaFoldDB" id="A0A1I4SUC6"/>
<proteinExistence type="predicted"/>
<name>A0A1I4SUC6_9EURY</name>
<accession>A0A1I4SUC6</accession>
<evidence type="ECO:0000313" key="2">
    <source>
        <dbReference type="Proteomes" id="UP000198535"/>
    </source>
</evidence>